<dbReference type="InterPro" id="IPR052709">
    <property type="entry name" value="Transposase-MT_Hybrid"/>
</dbReference>
<dbReference type="Proteomes" id="UP001652625">
    <property type="component" value="Chromosome 05"/>
</dbReference>
<dbReference type="PANTHER" id="PTHR46060:SF1">
    <property type="entry name" value="MARINER MOS1 TRANSPOSASE-LIKE PROTEIN"/>
    <property type="match status" value="1"/>
</dbReference>
<protein>
    <submittedName>
        <fullName evidence="3">Protein GVQW3-like</fullName>
    </submittedName>
</protein>
<gene>
    <name evidence="3" type="primary">LOC136080265</name>
</gene>
<evidence type="ECO:0000313" key="2">
    <source>
        <dbReference type="Proteomes" id="UP001652625"/>
    </source>
</evidence>
<proteinExistence type="predicted"/>
<evidence type="ECO:0000313" key="3">
    <source>
        <dbReference type="RefSeq" id="XP_065652952.1"/>
    </source>
</evidence>
<sequence>MQIDKVGIRLLIETCRRNQKSPSVAHKFITTAWGEDATSIQTVHKYYQKYSTSNKSDYSQFSDELRSGRPSTSTTTDNIEIIQQLLDKEKFLTIEQTCDVVNISFGSVYSIITEKLMKRSI</sequence>
<accession>A0ABM4BUU3</accession>
<name>A0ABM4BUU3_HYDVU</name>
<dbReference type="PANTHER" id="PTHR46060">
    <property type="entry name" value="MARINER MOS1 TRANSPOSASE-LIKE PROTEIN"/>
    <property type="match status" value="1"/>
</dbReference>
<dbReference type="RefSeq" id="XP_065652952.1">
    <property type="nucleotide sequence ID" value="XM_065796880.1"/>
</dbReference>
<organism evidence="2 3">
    <name type="scientific">Hydra vulgaris</name>
    <name type="common">Hydra</name>
    <name type="synonym">Hydra attenuata</name>
    <dbReference type="NCBI Taxonomy" id="6087"/>
    <lineage>
        <taxon>Eukaryota</taxon>
        <taxon>Metazoa</taxon>
        <taxon>Cnidaria</taxon>
        <taxon>Hydrozoa</taxon>
        <taxon>Hydroidolina</taxon>
        <taxon>Anthoathecata</taxon>
        <taxon>Aplanulata</taxon>
        <taxon>Hydridae</taxon>
        <taxon>Hydra</taxon>
    </lineage>
</organism>
<evidence type="ECO:0000256" key="1">
    <source>
        <dbReference type="SAM" id="MobiDB-lite"/>
    </source>
</evidence>
<dbReference type="GeneID" id="136080265"/>
<reference evidence="3" key="1">
    <citation type="submission" date="2025-08" db="UniProtKB">
        <authorList>
            <consortium name="RefSeq"/>
        </authorList>
    </citation>
    <scope>IDENTIFICATION</scope>
</reference>
<feature type="region of interest" description="Disordered" evidence="1">
    <location>
        <begin position="55"/>
        <end position="74"/>
    </location>
</feature>
<keyword evidence="2" id="KW-1185">Reference proteome</keyword>